<feature type="signal peptide" evidence="15">
    <location>
        <begin position="1"/>
        <end position="26"/>
    </location>
</feature>
<dbReference type="Gene3D" id="2.40.170.20">
    <property type="entry name" value="TonB-dependent receptor, beta-barrel domain"/>
    <property type="match status" value="1"/>
</dbReference>
<dbReference type="Pfam" id="PF07715">
    <property type="entry name" value="Plug"/>
    <property type="match status" value="1"/>
</dbReference>
<accession>A0A4Y9S2N4</accession>
<sequence>MHTKPNPRKQLLALTITSLFAGSALAQATPPTDDNTVVVTGTRVPNRTVLDTAAPVDVISADTLHNVGNTELNQSLSVALPSLNFPRPGLTDGTDTIRPATLRGMGPDQTLVLVNSKRRHSASLVNVNGSVGRGSAAVDLNTIPSSIVKSIEVLRDGAAAQYGSDAIAGVINVRLRTDRSGGEVTGSYGLRVTNYAFDTAAPPAGATWTPQKERSRRDGQTGTFSLWKGLPLGENGFLTLAAEYKDQAHTERSGYDMRSLYPKVGTAFDPRENTINRFDTWYGEPEMQQSTFFANAGMNLEGGAKAYGWASYQRRDSQSAANFRAPNNAGNVLAIWPDGFIPLIAPVVDDYSATGGVSWTMGDWDLDASLGFGTNKMAFNVINTVNASLGTASKTSFYAGGFQYGQAVANLTATRAYPMASLSSPLNVSLGAEARRERYNLFAGEPDSWRNGGVLSAAGAPLGSGSQGFPGYRPANETNLYRSAIGLFADFEANVTKQLLASFALRAEHYTDFGSNLSGKLAARYDFTPNFGLRGSVQNGFRAPSPQQQGFTATSTNFINGVPFEITTFKPNDPVARALGAKDLEAEKSVNISLGAVARVGKGSLTIDAYRINVKNRIVLSETLQQSNVIAFLQQQGFQGIGGARFFINGVDTRAQGVDIVGNWPFALDNAGKLDLTLAANFSDIKVTKVPTTNQLSALNPAPVLFARQNVLIFEEAQPKNKFSANANWTKDAWGATLRATRYGKTLSPGTSAALDWPMSAKTLVDLEGRYKFNKSLTLAIGAENLFDQYSDPFPPALNTNGGPVWSNYSPFGRGGRYVYGRASYAF</sequence>
<evidence type="ECO:0000256" key="7">
    <source>
        <dbReference type="ARBA" id="ARBA00023077"/>
    </source>
</evidence>
<dbReference type="InterPro" id="IPR010916">
    <property type="entry name" value="TonB_box_CS"/>
</dbReference>
<feature type="chain" id="PRO_5021307433" evidence="15">
    <location>
        <begin position="27"/>
        <end position="827"/>
    </location>
</feature>
<keyword evidence="19" id="KW-1185">Reference proteome</keyword>
<dbReference type="InterPro" id="IPR037066">
    <property type="entry name" value="Plug_dom_sf"/>
</dbReference>
<dbReference type="Gene3D" id="2.170.130.10">
    <property type="entry name" value="TonB-dependent receptor, plug domain"/>
    <property type="match status" value="1"/>
</dbReference>
<reference evidence="18 19" key="1">
    <citation type="submission" date="2019-03" db="EMBL/GenBank/DDBJ databases">
        <title>Draft Genome Sequence of Massilia arenosa sp. nov., a Novel Massilia Species Isolated from a Sandy-loam Maize Soil.</title>
        <authorList>
            <person name="Raths R."/>
            <person name="Peta V."/>
            <person name="Bucking H."/>
        </authorList>
    </citation>
    <scope>NUCLEOTIDE SEQUENCE [LARGE SCALE GENOMIC DNA]</scope>
    <source>
        <strain evidence="18 19">MC02</strain>
    </source>
</reference>
<evidence type="ECO:0000256" key="13">
    <source>
        <dbReference type="RuleBase" id="RU003357"/>
    </source>
</evidence>
<feature type="domain" description="TonB-dependent receptor plug" evidence="17">
    <location>
        <begin position="49"/>
        <end position="170"/>
    </location>
</feature>
<evidence type="ECO:0000256" key="14">
    <source>
        <dbReference type="SAM" id="MobiDB-lite"/>
    </source>
</evidence>
<dbReference type="PANTHER" id="PTHR47234:SF3">
    <property type="entry name" value="SECRETIN_TONB SHORT N-TERMINAL DOMAIN-CONTAINING PROTEIN"/>
    <property type="match status" value="1"/>
</dbReference>
<dbReference type="PROSITE" id="PS00430">
    <property type="entry name" value="TONB_DEPENDENT_REC_1"/>
    <property type="match status" value="1"/>
</dbReference>
<dbReference type="AlphaFoldDB" id="A0A4Y9S2N4"/>
<name>A0A4Y9S2N4_9BURK</name>
<evidence type="ECO:0000256" key="11">
    <source>
        <dbReference type="PROSITE-ProRule" id="PRU01360"/>
    </source>
</evidence>
<comment type="subcellular location">
    <subcellularLocation>
        <location evidence="1 11">Cell outer membrane</location>
        <topology evidence="1 11">Multi-pass membrane protein</topology>
    </subcellularLocation>
</comment>
<gene>
    <name evidence="18" type="ORF">E4L96_17995</name>
</gene>
<keyword evidence="4 11" id="KW-1134">Transmembrane beta strand</keyword>
<organism evidence="18 19">
    <name type="scientific">Zemynaea arenosa</name>
    <dbReference type="NCBI Taxonomy" id="2561931"/>
    <lineage>
        <taxon>Bacteria</taxon>
        <taxon>Pseudomonadati</taxon>
        <taxon>Pseudomonadota</taxon>
        <taxon>Betaproteobacteria</taxon>
        <taxon>Burkholderiales</taxon>
        <taxon>Oxalobacteraceae</taxon>
        <taxon>Telluria group</taxon>
        <taxon>Zemynaea</taxon>
    </lineage>
</organism>
<keyword evidence="9 18" id="KW-0675">Receptor</keyword>
<dbReference type="InterPro" id="IPR012910">
    <property type="entry name" value="Plug_dom"/>
</dbReference>
<comment type="caution">
    <text evidence="18">The sequence shown here is derived from an EMBL/GenBank/DDBJ whole genome shotgun (WGS) entry which is preliminary data.</text>
</comment>
<evidence type="ECO:0000313" key="19">
    <source>
        <dbReference type="Proteomes" id="UP000298438"/>
    </source>
</evidence>
<dbReference type="PROSITE" id="PS52016">
    <property type="entry name" value="TONB_DEPENDENT_REC_3"/>
    <property type="match status" value="1"/>
</dbReference>
<evidence type="ECO:0000259" key="17">
    <source>
        <dbReference type="Pfam" id="PF07715"/>
    </source>
</evidence>
<dbReference type="CDD" id="cd01347">
    <property type="entry name" value="ligand_gated_channel"/>
    <property type="match status" value="1"/>
</dbReference>
<keyword evidence="6 15" id="KW-0732">Signal</keyword>
<keyword evidence="8 11" id="KW-0472">Membrane</keyword>
<evidence type="ECO:0000256" key="6">
    <source>
        <dbReference type="ARBA" id="ARBA00022729"/>
    </source>
</evidence>
<evidence type="ECO:0000256" key="3">
    <source>
        <dbReference type="ARBA" id="ARBA00022448"/>
    </source>
</evidence>
<proteinExistence type="inferred from homology"/>
<dbReference type="GO" id="GO:0009279">
    <property type="term" value="C:cell outer membrane"/>
    <property type="evidence" value="ECO:0007669"/>
    <property type="project" value="UniProtKB-SubCell"/>
</dbReference>
<evidence type="ECO:0000256" key="10">
    <source>
        <dbReference type="ARBA" id="ARBA00023237"/>
    </source>
</evidence>
<keyword evidence="10 11" id="KW-0998">Cell outer membrane</keyword>
<dbReference type="SUPFAM" id="SSF56935">
    <property type="entry name" value="Porins"/>
    <property type="match status" value="1"/>
</dbReference>
<evidence type="ECO:0000313" key="18">
    <source>
        <dbReference type="EMBL" id="TFW15563.1"/>
    </source>
</evidence>
<keyword evidence="5 11" id="KW-0812">Transmembrane</keyword>
<feature type="domain" description="TonB-dependent receptor-like beta-barrel" evidence="16">
    <location>
        <begin position="307"/>
        <end position="786"/>
    </location>
</feature>
<evidence type="ECO:0000256" key="2">
    <source>
        <dbReference type="ARBA" id="ARBA00009810"/>
    </source>
</evidence>
<dbReference type="OrthoDB" id="8530571at2"/>
<dbReference type="Proteomes" id="UP000298438">
    <property type="component" value="Unassembled WGS sequence"/>
</dbReference>
<evidence type="ECO:0000256" key="15">
    <source>
        <dbReference type="SAM" id="SignalP"/>
    </source>
</evidence>
<dbReference type="InterPro" id="IPR000531">
    <property type="entry name" value="Beta-barrel_TonB"/>
</dbReference>
<dbReference type="InterPro" id="IPR039426">
    <property type="entry name" value="TonB-dep_rcpt-like"/>
</dbReference>
<dbReference type="EMBL" id="SPVF01000227">
    <property type="protein sequence ID" value="TFW15563.1"/>
    <property type="molecule type" value="Genomic_DNA"/>
</dbReference>
<evidence type="ECO:0000256" key="1">
    <source>
        <dbReference type="ARBA" id="ARBA00004571"/>
    </source>
</evidence>
<feature type="short sequence motif" description="TonB box" evidence="12">
    <location>
        <begin position="36"/>
        <end position="42"/>
    </location>
</feature>
<protein>
    <submittedName>
        <fullName evidence="18">TonB-dependent receptor</fullName>
    </submittedName>
</protein>
<evidence type="ECO:0000256" key="8">
    <source>
        <dbReference type="ARBA" id="ARBA00023136"/>
    </source>
</evidence>
<evidence type="ECO:0000256" key="12">
    <source>
        <dbReference type="PROSITE-ProRule" id="PRU10143"/>
    </source>
</evidence>
<evidence type="ECO:0000256" key="9">
    <source>
        <dbReference type="ARBA" id="ARBA00023170"/>
    </source>
</evidence>
<dbReference type="PANTHER" id="PTHR47234">
    <property type="match status" value="1"/>
</dbReference>
<evidence type="ECO:0000256" key="4">
    <source>
        <dbReference type="ARBA" id="ARBA00022452"/>
    </source>
</evidence>
<keyword evidence="3 11" id="KW-0813">Transport</keyword>
<feature type="region of interest" description="Disordered" evidence="14">
    <location>
        <begin position="203"/>
        <end position="222"/>
    </location>
</feature>
<dbReference type="RefSeq" id="WP_135208596.1">
    <property type="nucleotide sequence ID" value="NZ_SPVF01000227.1"/>
</dbReference>
<keyword evidence="7 12" id="KW-0798">TonB box</keyword>
<evidence type="ECO:0000256" key="5">
    <source>
        <dbReference type="ARBA" id="ARBA00022692"/>
    </source>
</evidence>
<dbReference type="Pfam" id="PF00593">
    <property type="entry name" value="TonB_dep_Rec_b-barrel"/>
    <property type="match status" value="1"/>
</dbReference>
<dbReference type="InterPro" id="IPR036942">
    <property type="entry name" value="Beta-barrel_TonB_sf"/>
</dbReference>
<comment type="similarity">
    <text evidence="2 11 13">Belongs to the TonB-dependent receptor family.</text>
</comment>
<evidence type="ECO:0000259" key="16">
    <source>
        <dbReference type="Pfam" id="PF00593"/>
    </source>
</evidence>